<evidence type="ECO:0000259" key="10">
    <source>
        <dbReference type="Pfam" id="PF22572"/>
    </source>
</evidence>
<dbReference type="PANTHER" id="PTHR32546:SF29">
    <property type="entry name" value="G-PROTEIN COUPLED RECEPTORS FAMILY 3 PROFILE DOMAIN-CONTAINING PROTEIN"/>
    <property type="match status" value="1"/>
</dbReference>
<evidence type="ECO:0000313" key="12">
    <source>
        <dbReference type="Proteomes" id="UP000838878"/>
    </source>
</evidence>
<evidence type="ECO:0000313" key="11">
    <source>
        <dbReference type="EMBL" id="CAH0727669.1"/>
    </source>
</evidence>
<keyword evidence="5" id="KW-0297">G-protein coupled receptor</keyword>
<dbReference type="GO" id="GO:0005886">
    <property type="term" value="C:plasma membrane"/>
    <property type="evidence" value="ECO:0007669"/>
    <property type="project" value="UniProtKB-SubCell"/>
</dbReference>
<evidence type="ECO:0000256" key="6">
    <source>
        <dbReference type="ARBA" id="ARBA00023170"/>
    </source>
</evidence>
<dbReference type="PANTHER" id="PTHR32546">
    <property type="entry name" value="G-PROTEIN COUPLED RECEPTOR 158-RELATED"/>
    <property type="match status" value="1"/>
</dbReference>
<name>A0A8J9UZM6_9NEOP</name>
<dbReference type="EMBL" id="OV170226">
    <property type="protein sequence ID" value="CAH0727669.1"/>
    <property type="molecule type" value="Genomic_DNA"/>
</dbReference>
<keyword evidence="6" id="KW-0675">Receptor</keyword>
<comment type="subcellular location">
    <subcellularLocation>
        <location evidence="1">Cell membrane</location>
        <topology evidence="1">Multi-pass membrane protein</topology>
    </subcellularLocation>
</comment>
<keyword evidence="7" id="KW-0325">Glycoprotein</keyword>
<organism evidence="11 12">
    <name type="scientific">Brenthis ino</name>
    <name type="common">lesser marbled fritillary</name>
    <dbReference type="NCBI Taxonomy" id="405034"/>
    <lineage>
        <taxon>Eukaryota</taxon>
        <taxon>Metazoa</taxon>
        <taxon>Ecdysozoa</taxon>
        <taxon>Arthropoda</taxon>
        <taxon>Hexapoda</taxon>
        <taxon>Insecta</taxon>
        <taxon>Pterygota</taxon>
        <taxon>Neoptera</taxon>
        <taxon>Endopterygota</taxon>
        <taxon>Lepidoptera</taxon>
        <taxon>Glossata</taxon>
        <taxon>Ditrysia</taxon>
        <taxon>Papilionoidea</taxon>
        <taxon>Nymphalidae</taxon>
        <taxon>Heliconiinae</taxon>
        <taxon>Argynnini</taxon>
        <taxon>Brenthis</taxon>
    </lineage>
</organism>
<keyword evidence="3" id="KW-0472">Membrane</keyword>
<evidence type="ECO:0000256" key="2">
    <source>
        <dbReference type="ARBA" id="ARBA00007242"/>
    </source>
</evidence>
<feature type="domain" description="GPR158/179 extracellular" evidence="10">
    <location>
        <begin position="302"/>
        <end position="377"/>
    </location>
</feature>
<dbReference type="GO" id="GO:0004930">
    <property type="term" value="F:G protein-coupled receptor activity"/>
    <property type="evidence" value="ECO:0007669"/>
    <property type="project" value="UniProtKB-KW"/>
</dbReference>
<comment type="similarity">
    <text evidence="2">Belongs to the G-protein coupled receptor 3 family.</text>
</comment>
<feature type="compositionally biased region" description="Basic and acidic residues" evidence="9">
    <location>
        <begin position="11"/>
        <end position="21"/>
    </location>
</feature>
<accession>A0A8J9UZM6</accession>
<gene>
    <name evidence="11" type="ORF">BINO364_LOCUS12976</name>
</gene>
<dbReference type="Pfam" id="PF22572">
    <property type="entry name" value="GPR158_179_EC"/>
    <property type="match status" value="1"/>
</dbReference>
<feature type="region of interest" description="Disordered" evidence="9">
    <location>
        <begin position="1"/>
        <end position="43"/>
    </location>
</feature>
<feature type="non-terminal residue" evidence="11">
    <location>
        <position position="386"/>
    </location>
</feature>
<reference evidence="11" key="1">
    <citation type="submission" date="2021-12" db="EMBL/GenBank/DDBJ databases">
        <authorList>
            <person name="Martin H S."/>
        </authorList>
    </citation>
    <scope>NUCLEOTIDE SEQUENCE</scope>
</reference>
<sequence>MQKAPRNAPKRCQESIDKSGEDPVVSALRPYGAPDEDGYKETTPDMFQKYFGNYSGNTISRDNDDISLLDHFINEHSYDNETQRMSADEANPERIIKDSIVNDTNEMENITITRPVHEDVVTKFLRLIETQHLLGENCTAGTHLNLGEGVVDRYAQERFRVEADVAVNRANMLTRLWKYAGPSVMHNEYLLHASVFSMVEFDDDVFAAGNCYDQYQYKDYQLFCPFAYRLPEGPILAKDLAVEYKYLSNTSEWFYIARKNAERVIRNHNQFRRGYNTYTYNDTTHTEREPDEILSVTYEDGKWSKPYYDCGGGNIWMLTYTVPFFGYSNGTYFFKGTSGIDIDLRRVDIDQCPLKPGSSQLNIFAGTDKCKKSTTEVSYLVYYIDF</sequence>
<dbReference type="AlphaFoldDB" id="A0A8J9UZM6"/>
<dbReference type="Gene3D" id="3.30.450.20">
    <property type="entry name" value="PAS domain"/>
    <property type="match status" value="1"/>
</dbReference>
<evidence type="ECO:0000256" key="9">
    <source>
        <dbReference type="SAM" id="MobiDB-lite"/>
    </source>
</evidence>
<dbReference type="OrthoDB" id="2129233at2759"/>
<dbReference type="CDD" id="cd12913">
    <property type="entry name" value="PDC1_MCP_like"/>
    <property type="match status" value="1"/>
</dbReference>
<keyword evidence="4" id="KW-0732">Signal</keyword>
<dbReference type="Proteomes" id="UP000838878">
    <property type="component" value="Chromosome 6"/>
</dbReference>
<protein>
    <recommendedName>
        <fullName evidence="10">GPR158/179 extracellular domain-containing protein</fullName>
    </recommendedName>
</protein>
<proteinExistence type="inferred from homology"/>
<evidence type="ECO:0000256" key="4">
    <source>
        <dbReference type="ARBA" id="ARBA00022729"/>
    </source>
</evidence>
<keyword evidence="8" id="KW-0807">Transducer</keyword>
<dbReference type="InterPro" id="IPR043458">
    <property type="entry name" value="GPR158/179"/>
</dbReference>
<keyword evidence="3" id="KW-1003">Cell membrane</keyword>
<dbReference type="InterPro" id="IPR054714">
    <property type="entry name" value="GPR158_179_extracellular"/>
</dbReference>
<evidence type="ECO:0000256" key="5">
    <source>
        <dbReference type="ARBA" id="ARBA00023040"/>
    </source>
</evidence>
<evidence type="ECO:0000256" key="7">
    <source>
        <dbReference type="ARBA" id="ARBA00023180"/>
    </source>
</evidence>
<evidence type="ECO:0000256" key="1">
    <source>
        <dbReference type="ARBA" id="ARBA00004651"/>
    </source>
</evidence>
<keyword evidence="12" id="KW-1185">Reference proteome</keyword>
<evidence type="ECO:0000256" key="8">
    <source>
        <dbReference type="ARBA" id="ARBA00023224"/>
    </source>
</evidence>
<evidence type="ECO:0000256" key="3">
    <source>
        <dbReference type="ARBA" id="ARBA00022475"/>
    </source>
</evidence>